<dbReference type="Gene3D" id="1.10.287.130">
    <property type="match status" value="1"/>
</dbReference>
<evidence type="ECO:0000256" key="1">
    <source>
        <dbReference type="ARBA" id="ARBA00000085"/>
    </source>
</evidence>
<dbReference type="Pfam" id="PF13426">
    <property type="entry name" value="PAS_9"/>
    <property type="match status" value="1"/>
</dbReference>
<feature type="non-terminal residue" evidence="17">
    <location>
        <position position="1"/>
    </location>
</feature>
<dbReference type="PROSITE" id="PS50113">
    <property type="entry name" value="PAC"/>
    <property type="match status" value="1"/>
</dbReference>
<evidence type="ECO:0000259" key="14">
    <source>
        <dbReference type="PROSITE" id="PS50109"/>
    </source>
</evidence>
<organism evidence="17 18">
    <name type="scientific">Candidatus Dojkabacteria bacterium</name>
    <dbReference type="NCBI Taxonomy" id="2099670"/>
    <lineage>
        <taxon>Bacteria</taxon>
        <taxon>Candidatus Dojkabacteria</taxon>
    </lineage>
</organism>
<dbReference type="SMART" id="SM00091">
    <property type="entry name" value="PAS"/>
    <property type="match status" value="1"/>
</dbReference>
<feature type="domain" description="PAS" evidence="15">
    <location>
        <begin position="98"/>
        <end position="144"/>
    </location>
</feature>
<dbReference type="PROSITE" id="PS50109">
    <property type="entry name" value="HIS_KIN"/>
    <property type="match status" value="1"/>
</dbReference>
<evidence type="ECO:0000256" key="12">
    <source>
        <dbReference type="ARBA" id="ARBA00023136"/>
    </source>
</evidence>
<dbReference type="InterPro" id="IPR003661">
    <property type="entry name" value="HisK_dim/P_dom"/>
</dbReference>
<keyword evidence="12" id="KW-0472">Membrane</keyword>
<gene>
    <name evidence="17" type="ORF">KC678_01340</name>
</gene>
<dbReference type="AlphaFoldDB" id="A0A955I927"/>
<keyword evidence="10" id="KW-1133">Transmembrane helix</keyword>
<dbReference type="Pfam" id="PF00512">
    <property type="entry name" value="HisKA"/>
    <property type="match status" value="1"/>
</dbReference>
<dbReference type="GO" id="GO:0030295">
    <property type="term" value="F:protein kinase activator activity"/>
    <property type="evidence" value="ECO:0007669"/>
    <property type="project" value="TreeGrafter"/>
</dbReference>
<dbReference type="CDD" id="cd00130">
    <property type="entry name" value="PAS"/>
    <property type="match status" value="1"/>
</dbReference>
<dbReference type="Proteomes" id="UP000775877">
    <property type="component" value="Unassembled WGS sequence"/>
</dbReference>
<dbReference type="CDD" id="cd00075">
    <property type="entry name" value="HATPase"/>
    <property type="match status" value="1"/>
</dbReference>
<accession>A0A955I927</accession>
<evidence type="ECO:0000256" key="3">
    <source>
        <dbReference type="ARBA" id="ARBA00012438"/>
    </source>
</evidence>
<dbReference type="CDD" id="cd00082">
    <property type="entry name" value="HisKA"/>
    <property type="match status" value="1"/>
</dbReference>
<dbReference type="InterPro" id="IPR036097">
    <property type="entry name" value="HisK_dim/P_sf"/>
</dbReference>
<dbReference type="InterPro" id="IPR001610">
    <property type="entry name" value="PAC"/>
</dbReference>
<keyword evidence="8" id="KW-0418">Kinase</keyword>
<dbReference type="SMART" id="SM00086">
    <property type="entry name" value="PAC"/>
    <property type="match status" value="1"/>
</dbReference>
<dbReference type="GO" id="GO:0007234">
    <property type="term" value="P:osmosensory signaling via phosphorelay pathway"/>
    <property type="evidence" value="ECO:0007669"/>
    <property type="project" value="TreeGrafter"/>
</dbReference>
<dbReference type="InterPro" id="IPR005467">
    <property type="entry name" value="His_kinase_dom"/>
</dbReference>
<evidence type="ECO:0000256" key="8">
    <source>
        <dbReference type="ARBA" id="ARBA00022777"/>
    </source>
</evidence>
<dbReference type="SMART" id="SM00388">
    <property type="entry name" value="HisKA"/>
    <property type="match status" value="1"/>
</dbReference>
<evidence type="ECO:0000313" key="18">
    <source>
        <dbReference type="Proteomes" id="UP000775877"/>
    </source>
</evidence>
<dbReference type="EMBL" id="JAGQLJ010000025">
    <property type="protein sequence ID" value="MCA9380887.1"/>
    <property type="molecule type" value="Genomic_DNA"/>
</dbReference>
<dbReference type="InterPro" id="IPR000700">
    <property type="entry name" value="PAS-assoc_C"/>
</dbReference>
<dbReference type="PRINTS" id="PR00344">
    <property type="entry name" value="BCTRLSENSOR"/>
</dbReference>
<comment type="caution">
    <text evidence="17">The sequence shown here is derived from an EMBL/GenBank/DDBJ whole genome shotgun (WGS) entry which is preliminary data.</text>
</comment>
<name>A0A955I927_9BACT</name>
<proteinExistence type="predicted"/>
<dbReference type="InterPro" id="IPR035965">
    <property type="entry name" value="PAS-like_dom_sf"/>
</dbReference>
<evidence type="ECO:0000256" key="10">
    <source>
        <dbReference type="ARBA" id="ARBA00022989"/>
    </source>
</evidence>
<keyword evidence="5" id="KW-0808">Transferase</keyword>
<dbReference type="SUPFAM" id="SSF55785">
    <property type="entry name" value="PYP-like sensor domain (PAS domain)"/>
    <property type="match status" value="1"/>
</dbReference>
<reference evidence="17" key="1">
    <citation type="submission" date="2020-04" db="EMBL/GenBank/DDBJ databases">
        <authorList>
            <person name="Zhang T."/>
        </authorList>
    </citation>
    <scope>NUCLEOTIDE SEQUENCE</scope>
    <source>
        <strain evidence="17">HKST-UBA13</strain>
    </source>
</reference>
<dbReference type="FunFam" id="3.30.565.10:FF:000006">
    <property type="entry name" value="Sensor histidine kinase WalK"/>
    <property type="match status" value="1"/>
</dbReference>
<dbReference type="InterPro" id="IPR036890">
    <property type="entry name" value="HATPase_C_sf"/>
</dbReference>
<dbReference type="Gene3D" id="3.30.450.20">
    <property type="entry name" value="PAS domain"/>
    <property type="match status" value="1"/>
</dbReference>
<evidence type="ECO:0000256" key="2">
    <source>
        <dbReference type="ARBA" id="ARBA00004141"/>
    </source>
</evidence>
<feature type="domain" description="Histidine kinase" evidence="14">
    <location>
        <begin position="227"/>
        <end position="450"/>
    </location>
</feature>
<dbReference type="InterPro" id="IPR003594">
    <property type="entry name" value="HATPase_dom"/>
</dbReference>
<reference evidence="17" key="2">
    <citation type="journal article" date="2021" name="Microbiome">
        <title>Successional dynamics and alternative stable states in a saline activated sludge microbial community over 9 years.</title>
        <authorList>
            <person name="Wang Y."/>
            <person name="Ye J."/>
            <person name="Ju F."/>
            <person name="Liu L."/>
            <person name="Boyd J.A."/>
            <person name="Deng Y."/>
            <person name="Parks D.H."/>
            <person name="Jiang X."/>
            <person name="Yin X."/>
            <person name="Woodcroft B.J."/>
            <person name="Tyson G.W."/>
            <person name="Hugenholtz P."/>
            <person name="Polz M.F."/>
            <person name="Zhang T."/>
        </authorList>
    </citation>
    <scope>NUCLEOTIDE SEQUENCE</scope>
    <source>
        <strain evidence="17">HKST-UBA13</strain>
    </source>
</reference>
<dbReference type="PANTHER" id="PTHR42878">
    <property type="entry name" value="TWO-COMPONENT HISTIDINE KINASE"/>
    <property type="match status" value="1"/>
</dbReference>
<keyword evidence="9" id="KW-0067">ATP-binding</keyword>
<feature type="domain" description="PAC" evidence="16">
    <location>
        <begin position="171"/>
        <end position="223"/>
    </location>
</feature>
<dbReference type="GO" id="GO:0005524">
    <property type="term" value="F:ATP binding"/>
    <property type="evidence" value="ECO:0007669"/>
    <property type="project" value="UniProtKB-KW"/>
</dbReference>
<keyword evidence="13" id="KW-0175">Coiled coil</keyword>
<dbReference type="GO" id="GO:0000156">
    <property type="term" value="F:phosphorelay response regulator activity"/>
    <property type="evidence" value="ECO:0007669"/>
    <property type="project" value="TreeGrafter"/>
</dbReference>
<keyword evidence="11" id="KW-0902">Two-component regulatory system</keyword>
<comment type="catalytic activity">
    <reaction evidence="1">
        <text>ATP + protein L-histidine = ADP + protein N-phospho-L-histidine.</text>
        <dbReference type="EC" id="2.7.13.3"/>
    </reaction>
</comment>
<dbReference type="EC" id="2.7.13.3" evidence="3"/>
<evidence type="ECO:0000256" key="11">
    <source>
        <dbReference type="ARBA" id="ARBA00023012"/>
    </source>
</evidence>
<evidence type="ECO:0000259" key="16">
    <source>
        <dbReference type="PROSITE" id="PS50113"/>
    </source>
</evidence>
<dbReference type="PROSITE" id="PS50112">
    <property type="entry name" value="PAS"/>
    <property type="match status" value="1"/>
</dbReference>
<dbReference type="SUPFAM" id="SSF55874">
    <property type="entry name" value="ATPase domain of HSP90 chaperone/DNA topoisomerase II/histidine kinase"/>
    <property type="match status" value="1"/>
</dbReference>
<comment type="subcellular location">
    <subcellularLocation>
        <location evidence="2">Membrane</location>
        <topology evidence="2">Multi-pass membrane protein</topology>
    </subcellularLocation>
</comment>
<dbReference type="NCBIfam" id="TIGR00229">
    <property type="entry name" value="sensory_box"/>
    <property type="match status" value="1"/>
</dbReference>
<dbReference type="Pfam" id="PF02518">
    <property type="entry name" value="HATPase_c"/>
    <property type="match status" value="1"/>
</dbReference>
<feature type="coiled-coil region" evidence="13">
    <location>
        <begin position="47"/>
        <end position="105"/>
    </location>
</feature>
<evidence type="ECO:0000256" key="7">
    <source>
        <dbReference type="ARBA" id="ARBA00022741"/>
    </source>
</evidence>
<evidence type="ECO:0000256" key="13">
    <source>
        <dbReference type="SAM" id="Coils"/>
    </source>
</evidence>
<dbReference type="GO" id="GO:0016020">
    <property type="term" value="C:membrane"/>
    <property type="evidence" value="ECO:0007669"/>
    <property type="project" value="UniProtKB-SubCell"/>
</dbReference>
<evidence type="ECO:0000256" key="5">
    <source>
        <dbReference type="ARBA" id="ARBA00022679"/>
    </source>
</evidence>
<dbReference type="PANTHER" id="PTHR42878:SF7">
    <property type="entry name" value="SENSOR HISTIDINE KINASE GLRK"/>
    <property type="match status" value="1"/>
</dbReference>
<dbReference type="SUPFAM" id="SSF47384">
    <property type="entry name" value="Homodimeric domain of signal transducing histidine kinase"/>
    <property type="match status" value="1"/>
</dbReference>
<evidence type="ECO:0000259" key="15">
    <source>
        <dbReference type="PROSITE" id="PS50112"/>
    </source>
</evidence>
<evidence type="ECO:0000256" key="4">
    <source>
        <dbReference type="ARBA" id="ARBA00022553"/>
    </source>
</evidence>
<dbReference type="Gene3D" id="3.30.565.10">
    <property type="entry name" value="Histidine kinase-like ATPase, C-terminal domain"/>
    <property type="match status" value="1"/>
</dbReference>
<dbReference type="InterPro" id="IPR004358">
    <property type="entry name" value="Sig_transdc_His_kin-like_C"/>
</dbReference>
<dbReference type="InterPro" id="IPR050351">
    <property type="entry name" value="BphY/WalK/GraS-like"/>
</dbReference>
<keyword evidence="6" id="KW-0812">Transmembrane</keyword>
<evidence type="ECO:0000256" key="6">
    <source>
        <dbReference type="ARBA" id="ARBA00022692"/>
    </source>
</evidence>
<dbReference type="GO" id="GO:0000155">
    <property type="term" value="F:phosphorelay sensor kinase activity"/>
    <property type="evidence" value="ECO:0007669"/>
    <property type="project" value="InterPro"/>
</dbReference>
<sequence>LRTFFLSISVVTLIVYLYKILQENSFNAIAVQQKSLDVAKQKFDAEIAQKKSTEKELEDSLEKLITQNDLLNDTKTAMLNLLEDVNKEKQKSDEQAADLKKFEETVENASDHIVFTDIDGTILYANKAVTTTTGFDRDEIIGKTPRLWGGQMPPDFYKKFWDTIKIEKKMFKGEVTNRRKDGELYTAEVQAFPILDEAGNIKFFVGIERDITKAKEVDKLKSEFVSVASHQLRTPATGVKWYAELILEGKAGKLTKKQKEYITEMYESNERMLALINDLLNVSKIETGKKYEIEISNGDIVTIVNNVIKNSKLLAKQKEIKIELSKSSSKSLSVDMDVEKMTQVVKNLIDNAIKYSPLKEKVEINIEENSKDNKFVLSVKDHGIGIPKKQSERIFEKFFRADNVLKTETDGTGLGLYIVKAIVEGHGGRIWFESSENQGTTFYIELPIKQSSKEKRVINA</sequence>
<evidence type="ECO:0000256" key="9">
    <source>
        <dbReference type="ARBA" id="ARBA00022840"/>
    </source>
</evidence>
<protein>
    <recommendedName>
        <fullName evidence="3">histidine kinase</fullName>
        <ecNumber evidence="3">2.7.13.3</ecNumber>
    </recommendedName>
</protein>
<dbReference type="InterPro" id="IPR000014">
    <property type="entry name" value="PAS"/>
</dbReference>
<keyword evidence="7" id="KW-0547">Nucleotide-binding</keyword>
<evidence type="ECO:0000313" key="17">
    <source>
        <dbReference type="EMBL" id="MCA9380887.1"/>
    </source>
</evidence>
<dbReference type="SMART" id="SM00387">
    <property type="entry name" value="HATPase_c"/>
    <property type="match status" value="1"/>
</dbReference>
<keyword evidence="4" id="KW-0597">Phosphoprotein</keyword>